<dbReference type="EMBL" id="DRYU01000035">
    <property type="protein sequence ID" value="HHP92328.1"/>
    <property type="molecule type" value="Genomic_DNA"/>
</dbReference>
<organism evidence="1">
    <name type="scientific">Ignisphaera aggregans</name>
    <dbReference type="NCBI Taxonomy" id="334771"/>
    <lineage>
        <taxon>Archaea</taxon>
        <taxon>Thermoproteota</taxon>
        <taxon>Thermoprotei</taxon>
        <taxon>Desulfurococcales</taxon>
        <taxon>Desulfurococcaceae</taxon>
        <taxon>Ignisphaera</taxon>
    </lineage>
</organism>
<reference evidence="1" key="1">
    <citation type="journal article" date="2020" name="mSystems">
        <title>Genome- and Community-Level Interaction Insights into Carbon Utilization and Element Cycling Functions of Hydrothermarchaeota in Hydrothermal Sediment.</title>
        <authorList>
            <person name="Zhou Z."/>
            <person name="Liu Y."/>
            <person name="Xu W."/>
            <person name="Pan J."/>
            <person name="Luo Z.H."/>
            <person name="Li M."/>
        </authorList>
    </citation>
    <scope>NUCLEOTIDE SEQUENCE [LARGE SCALE GENOMIC DNA]</scope>
    <source>
        <strain evidence="1">SpSt-1109</strain>
    </source>
</reference>
<evidence type="ECO:0008006" key="2">
    <source>
        <dbReference type="Google" id="ProtNLM"/>
    </source>
</evidence>
<dbReference type="InterPro" id="IPR036078">
    <property type="entry name" value="Spo11/TopoVI_A_sf"/>
</dbReference>
<gene>
    <name evidence="1" type="ORF">ENM70_01695</name>
</gene>
<protein>
    <recommendedName>
        <fullName evidence="2">Toprim domain-containing protein</fullName>
    </recommendedName>
</protein>
<accession>A0A7J3YU36</accession>
<comment type="caution">
    <text evidence="1">The sequence shown here is derived from an EMBL/GenBank/DDBJ whole genome shotgun (WGS) entry which is preliminary data.</text>
</comment>
<proteinExistence type="predicted"/>
<dbReference type="SUPFAM" id="SSF56726">
    <property type="entry name" value="DNA topoisomerase IV, alpha subunit"/>
    <property type="match status" value="1"/>
</dbReference>
<dbReference type="AlphaFoldDB" id="A0A7J3YU36"/>
<evidence type="ECO:0000313" key="1">
    <source>
        <dbReference type="EMBL" id="HHP92328.1"/>
    </source>
</evidence>
<name>A0A7J3YU36_9CREN</name>
<dbReference type="GO" id="GO:0003677">
    <property type="term" value="F:DNA binding"/>
    <property type="evidence" value="ECO:0007669"/>
    <property type="project" value="InterPro"/>
</dbReference>
<dbReference type="GO" id="GO:0005694">
    <property type="term" value="C:chromosome"/>
    <property type="evidence" value="ECO:0007669"/>
    <property type="project" value="InterPro"/>
</dbReference>
<dbReference type="Gene3D" id="3.40.1360.10">
    <property type="match status" value="1"/>
</dbReference>
<sequence length="276" mass="30811">MKSYRFVIFVEKIHVARRIAHVINDLGGAVIAGKGFPTRYLRMLARAGKLFILTDADKSGGDIANVIRYGSKRHRKIGGESFAKKYAVEGAIEIGLTKIDAEKLGLTPIPETKRARKLGYEKRYELDALAALEAKGISNPYTAYTLAKLKLMGLDLRVYLPSDEEALKEATRIALKRSLEAMINDVVSNATKLVIGKFDTIKVDDLTLKQEAIEESVRLAGQILKEKIKSTTIEPEVWDIDRKIKIVPSGIRTIKDYEENLLHTTGATKIMELLQK</sequence>